<proteinExistence type="predicted"/>
<dbReference type="InterPro" id="IPR036390">
    <property type="entry name" value="WH_DNA-bd_sf"/>
</dbReference>
<name>A0A7D4TEZ8_9GAMM</name>
<dbReference type="EMBL" id="CP054020">
    <property type="protein sequence ID" value="QKI89827.1"/>
    <property type="molecule type" value="Genomic_DNA"/>
</dbReference>
<dbReference type="AlphaFoldDB" id="A0A7D4TEZ8"/>
<feature type="domain" description="HTH lysR-type" evidence="1">
    <location>
        <begin position="44"/>
        <end position="104"/>
    </location>
</feature>
<dbReference type="InterPro" id="IPR051815">
    <property type="entry name" value="Molybdate_resp_trans_reg"/>
</dbReference>
<gene>
    <name evidence="2" type="ORF">HQN79_09705</name>
</gene>
<evidence type="ECO:0000313" key="2">
    <source>
        <dbReference type="EMBL" id="QKI89827.1"/>
    </source>
</evidence>
<protein>
    <submittedName>
        <fullName evidence="2">LysR family transcriptional regulator</fullName>
    </submittedName>
</protein>
<reference evidence="2 3" key="1">
    <citation type="submission" date="2020-05" db="EMBL/GenBank/DDBJ databases">
        <title>Thiomicrorhabdus sediminis sp.nov. and Thiomicrorhabdus xiamenensis sp.nov., novel sulfur-oxidizing bacteria isolated from coastal sediment.</title>
        <authorList>
            <person name="Liu X."/>
        </authorList>
    </citation>
    <scope>NUCLEOTIDE SEQUENCE [LARGE SCALE GENOMIC DNA]</scope>
    <source>
        <strain evidence="2 3">G2</strain>
    </source>
</reference>
<dbReference type="InterPro" id="IPR000847">
    <property type="entry name" value="LysR_HTH_N"/>
</dbReference>
<dbReference type="PANTHER" id="PTHR30432">
    <property type="entry name" value="TRANSCRIPTIONAL REGULATOR MODE"/>
    <property type="match status" value="1"/>
</dbReference>
<dbReference type="Pfam" id="PF00126">
    <property type="entry name" value="HTH_1"/>
    <property type="match status" value="1"/>
</dbReference>
<dbReference type="Gene3D" id="1.10.10.10">
    <property type="entry name" value="Winged helix-like DNA-binding domain superfamily/Winged helix DNA-binding domain"/>
    <property type="match status" value="1"/>
</dbReference>
<dbReference type="SUPFAM" id="SSF46785">
    <property type="entry name" value="Winged helix' DNA-binding domain"/>
    <property type="match status" value="1"/>
</dbReference>
<evidence type="ECO:0000313" key="3">
    <source>
        <dbReference type="Proteomes" id="UP000504724"/>
    </source>
</evidence>
<evidence type="ECO:0000259" key="1">
    <source>
        <dbReference type="Pfam" id="PF00126"/>
    </source>
</evidence>
<dbReference type="RefSeq" id="WP_173286000.1">
    <property type="nucleotide sequence ID" value="NZ_CP054020.1"/>
</dbReference>
<accession>A0A7D4TEZ8</accession>
<dbReference type="KEGG" id="txa:HQN79_09705"/>
<dbReference type="Proteomes" id="UP000504724">
    <property type="component" value="Chromosome"/>
</dbReference>
<dbReference type="InterPro" id="IPR036388">
    <property type="entry name" value="WH-like_DNA-bd_sf"/>
</dbReference>
<organism evidence="2 3">
    <name type="scientific">Thiomicrorhabdus xiamenensis</name>
    <dbReference type="NCBI Taxonomy" id="2739063"/>
    <lineage>
        <taxon>Bacteria</taxon>
        <taxon>Pseudomonadati</taxon>
        <taxon>Pseudomonadota</taxon>
        <taxon>Gammaproteobacteria</taxon>
        <taxon>Thiotrichales</taxon>
        <taxon>Piscirickettsiaceae</taxon>
        <taxon>Thiomicrorhabdus</taxon>
    </lineage>
</organism>
<dbReference type="GO" id="GO:0003700">
    <property type="term" value="F:DNA-binding transcription factor activity"/>
    <property type="evidence" value="ECO:0007669"/>
    <property type="project" value="InterPro"/>
</dbReference>
<sequence>MSQPKLDEEIKASEKIPGGAYSDWVHARFWIKGKNASFVGIGRVELLENIERFGSMNRAAKEMGMSYKKAWKLIDELNEIYDEPLVVKAQGGKSGGGSVLTPKGKALIALFRKMEKDFETFLQQASQQIKAFNSEL</sequence>
<dbReference type="PANTHER" id="PTHR30432:SF1">
    <property type="entry name" value="DNA-BINDING TRANSCRIPTIONAL DUAL REGULATOR MODE"/>
    <property type="match status" value="1"/>
</dbReference>
<keyword evidence="3" id="KW-1185">Reference proteome</keyword>